<reference evidence="4" key="1">
    <citation type="submission" date="2014-01" db="EMBL/GenBank/DDBJ databases">
        <title>The Genome Sequence of Anopheles melas CM1001059_A (V2).</title>
        <authorList>
            <consortium name="The Broad Institute Genomics Platform"/>
            <person name="Neafsey D.E."/>
            <person name="Besansky N."/>
            <person name="Howell P."/>
            <person name="Walton C."/>
            <person name="Young S.K."/>
            <person name="Zeng Q."/>
            <person name="Gargeya S."/>
            <person name="Fitzgerald M."/>
            <person name="Haas B."/>
            <person name="Abouelleil A."/>
            <person name="Allen A.W."/>
            <person name="Alvarado L."/>
            <person name="Arachchi H.M."/>
            <person name="Berlin A.M."/>
            <person name="Chapman S.B."/>
            <person name="Gainer-Dewar J."/>
            <person name="Goldberg J."/>
            <person name="Griggs A."/>
            <person name="Gujja S."/>
            <person name="Hansen M."/>
            <person name="Howarth C."/>
            <person name="Imamovic A."/>
            <person name="Ireland A."/>
            <person name="Larimer J."/>
            <person name="McCowan C."/>
            <person name="Murphy C."/>
            <person name="Pearson M."/>
            <person name="Poon T.W."/>
            <person name="Priest M."/>
            <person name="Roberts A."/>
            <person name="Saif S."/>
            <person name="Shea T."/>
            <person name="Sisk P."/>
            <person name="Sykes S."/>
            <person name="Wortman J."/>
            <person name="Nusbaum C."/>
            <person name="Birren B."/>
        </authorList>
    </citation>
    <scope>NUCLEOTIDE SEQUENCE [LARGE SCALE GENOMIC DNA]</scope>
    <source>
        <strain evidence="4">CM1001059</strain>
    </source>
</reference>
<sequence length="109" mass="12484">MAKQYRVLYGGGMCCINNEAQSVTSRCCQQTCSSCEPAFERDDTLLAHRNELHSCEDNVHEKGRCRYKCVICSKSFQEEKELRTHFKLHEADDCPFQCGMCGILNLNHT</sequence>
<dbReference type="Pfam" id="PF13912">
    <property type="entry name" value="zf-C2H2_6"/>
    <property type="match status" value="1"/>
</dbReference>
<dbReference type="PROSITE" id="PS50157">
    <property type="entry name" value="ZINC_FINGER_C2H2_2"/>
    <property type="match status" value="2"/>
</dbReference>
<dbReference type="GO" id="GO:0008270">
    <property type="term" value="F:zinc ion binding"/>
    <property type="evidence" value="ECO:0007669"/>
    <property type="project" value="UniProtKB-KW"/>
</dbReference>
<evidence type="ECO:0000313" key="4">
    <source>
        <dbReference type="Proteomes" id="UP000075902"/>
    </source>
</evidence>
<keyword evidence="1" id="KW-0479">Metal-binding</keyword>
<dbReference type="EnsemblMetazoa" id="AMEC010319-RA">
    <property type="protein sequence ID" value="AMEC010319-PA"/>
    <property type="gene ID" value="AMEC010319"/>
</dbReference>
<feature type="domain" description="C2H2-type" evidence="2">
    <location>
        <begin position="67"/>
        <end position="94"/>
    </location>
</feature>
<organism evidence="3 4">
    <name type="scientific">Anopheles melas</name>
    <dbReference type="NCBI Taxonomy" id="34690"/>
    <lineage>
        <taxon>Eukaryota</taxon>
        <taxon>Metazoa</taxon>
        <taxon>Ecdysozoa</taxon>
        <taxon>Arthropoda</taxon>
        <taxon>Hexapoda</taxon>
        <taxon>Insecta</taxon>
        <taxon>Pterygota</taxon>
        <taxon>Neoptera</taxon>
        <taxon>Endopterygota</taxon>
        <taxon>Diptera</taxon>
        <taxon>Nematocera</taxon>
        <taxon>Culicoidea</taxon>
        <taxon>Culicidae</taxon>
        <taxon>Anophelinae</taxon>
        <taxon>Anopheles</taxon>
    </lineage>
</organism>
<evidence type="ECO:0000313" key="3">
    <source>
        <dbReference type="EnsemblMetazoa" id="AMEC010319-PA"/>
    </source>
</evidence>
<keyword evidence="4" id="KW-1185">Reference proteome</keyword>
<dbReference type="InterPro" id="IPR013087">
    <property type="entry name" value="Znf_C2H2_type"/>
</dbReference>
<dbReference type="STRING" id="34690.A0A182TXX9"/>
<dbReference type="SMART" id="SM00355">
    <property type="entry name" value="ZnF_C2H2"/>
    <property type="match status" value="2"/>
</dbReference>
<evidence type="ECO:0000259" key="2">
    <source>
        <dbReference type="PROSITE" id="PS50157"/>
    </source>
</evidence>
<dbReference type="SUPFAM" id="SSF57667">
    <property type="entry name" value="beta-beta-alpha zinc fingers"/>
    <property type="match status" value="1"/>
</dbReference>
<dbReference type="Proteomes" id="UP000075902">
    <property type="component" value="Unassembled WGS sequence"/>
</dbReference>
<proteinExistence type="predicted"/>
<dbReference type="Gene3D" id="3.30.160.60">
    <property type="entry name" value="Classic Zinc Finger"/>
    <property type="match status" value="1"/>
</dbReference>
<feature type="domain" description="C2H2-type" evidence="2">
    <location>
        <begin position="30"/>
        <end position="58"/>
    </location>
</feature>
<protein>
    <recommendedName>
        <fullName evidence="2">C2H2-type domain-containing protein</fullName>
    </recommendedName>
</protein>
<name>A0A182TXX9_9DIPT</name>
<accession>A0A182TXX9</accession>
<dbReference type="AlphaFoldDB" id="A0A182TXX9"/>
<reference evidence="3" key="2">
    <citation type="submission" date="2020-05" db="UniProtKB">
        <authorList>
            <consortium name="EnsemblMetazoa"/>
        </authorList>
    </citation>
    <scope>IDENTIFICATION</scope>
    <source>
        <strain evidence="3">CM1001059</strain>
    </source>
</reference>
<dbReference type="VEuPathDB" id="VectorBase:AMEC010319"/>
<dbReference type="InterPro" id="IPR036236">
    <property type="entry name" value="Znf_C2H2_sf"/>
</dbReference>
<dbReference type="PROSITE" id="PS00028">
    <property type="entry name" value="ZINC_FINGER_C2H2_1"/>
    <property type="match status" value="2"/>
</dbReference>
<keyword evidence="1" id="KW-0863">Zinc-finger</keyword>
<keyword evidence="1" id="KW-0862">Zinc</keyword>
<evidence type="ECO:0000256" key="1">
    <source>
        <dbReference type="PROSITE-ProRule" id="PRU00042"/>
    </source>
</evidence>